<dbReference type="OrthoDB" id="2013972at2759"/>
<dbReference type="Proteomes" id="UP000612746">
    <property type="component" value="Unassembled WGS sequence"/>
</dbReference>
<protein>
    <recommendedName>
        <fullName evidence="2">Methyltransferase domain-containing protein</fullName>
    </recommendedName>
</protein>
<feature type="domain" description="Methyltransferase" evidence="2">
    <location>
        <begin position="235"/>
        <end position="322"/>
    </location>
</feature>
<organism evidence="3 4">
    <name type="scientific">Umbelopsis vinacea</name>
    <dbReference type="NCBI Taxonomy" id="44442"/>
    <lineage>
        <taxon>Eukaryota</taxon>
        <taxon>Fungi</taxon>
        <taxon>Fungi incertae sedis</taxon>
        <taxon>Mucoromycota</taxon>
        <taxon>Mucoromycotina</taxon>
        <taxon>Umbelopsidomycetes</taxon>
        <taxon>Umbelopsidales</taxon>
        <taxon>Umbelopsidaceae</taxon>
        <taxon>Umbelopsis</taxon>
    </lineage>
</organism>
<dbReference type="CDD" id="cd02440">
    <property type="entry name" value="AdoMet_MTases"/>
    <property type="match status" value="1"/>
</dbReference>
<comment type="caution">
    <text evidence="3">The sequence shown here is derived from an EMBL/GenBank/DDBJ whole genome shotgun (WGS) entry which is preliminary data.</text>
</comment>
<dbReference type="Gene3D" id="3.40.50.150">
    <property type="entry name" value="Vaccinia Virus protein VP39"/>
    <property type="match status" value="1"/>
</dbReference>
<dbReference type="SUPFAM" id="SSF53335">
    <property type="entry name" value="S-adenosyl-L-methionine-dependent methyltransferases"/>
    <property type="match status" value="1"/>
</dbReference>
<dbReference type="InterPro" id="IPR041698">
    <property type="entry name" value="Methyltransf_25"/>
</dbReference>
<dbReference type="InterPro" id="IPR029063">
    <property type="entry name" value="SAM-dependent_MTases_sf"/>
</dbReference>
<dbReference type="EMBL" id="JAEPRA010000003">
    <property type="protein sequence ID" value="KAG2187365.1"/>
    <property type="molecule type" value="Genomic_DNA"/>
</dbReference>
<evidence type="ECO:0000256" key="1">
    <source>
        <dbReference type="SAM" id="MobiDB-lite"/>
    </source>
</evidence>
<accession>A0A8H7Q8N8</accession>
<dbReference type="Pfam" id="PF13649">
    <property type="entry name" value="Methyltransf_25"/>
    <property type="match status" value="1"/>
</dbReference>
<dbReference type="PANTHER" id="PTHR43591:SF24">
    <property type="entry name" value="2-METHOXY-6-POLYPRENYL-1,4-BENZOQUINOL METHYLASE, MITOCHONDRIAL"/>
    <property type="match status" value="1"/>
</dbReference>
<evidence type="ECO:0000313" key="4">
    <source>
        <dbReference type="Proteomes" id="UP000612746"/>
    </source>
</evidence>
<dbReference type="GO" id="GO:0008168">
    <property type="term" value="F:methyltransferase activity"/>
    <property type="evidence" value="ECO:0007669"/>
    <property type="project" value="TreeGrafter"/>
</dbReference>
<feature type="compositionally biased region" description="Low complexity" evidence="1">
    <location>
        <begin position="93"/>
        <end position="107"/>
    </location>
</feature>
<evidence type="ECO:0000313" key="3">
    <source>
        <dbReference type="EMBL" id="KAG2187365.1"/>
    </source>
</evidence>
<feature type="region of interest" description="Disordered" evidence="1">
    <location>
        <begin position="36"/>
        <end position="114"/>
    </location>
</feature>
<evidence type="ECO:0000259" key="2">
    <source>
        <dbReference type="Pfam" id="PF13649"/>
    </source>
</evidence>
<reference evidence="3" key="1">
    <citation type="submission" date="2020-12" db="EMBL/GenBank/DDBJ databases">
        <title>Metabolic potential, ecology and presence of endohyphal bacteria is reflected in genomic diversity of Mucoromycotina.</title>
        <authorList>
            <person name="Muszewska A."/>
            <person name="Okrasinska A."/>
            <person name="Steczkiewicz K."/>
            <person name="Drgas O."/>
            <person name="Orlowska M."/>
            <person name="Perlinska-Lenart U."/>
            <person name="Aleksandrzak-Piekarczyk T."/>
            <person name="Szatraj K."/>
            <person name="Zielenkiewicz U."/>
            <person name="Pilsyk S."/>
            <person name="Malc E."/>
            <person name="Mieczkowski P."/>
            <person name="Kruszewska J.S."/>
            <person name="Biernat P."/>
            <person name="Pawlowska J."/>
        </authorList>
    </citation>
    <scope>NUCLEOTIDE SEQUENCE</scope>
    <source>
        <strain evidence="3">WA0000051536</strain>
    </source>
</reference>
<dbReference type="PANTHER" id="PTHR43591">
    <property type="entry name" value="METHYLTRANSFERASE"/>
    <property type="match status" value="1"/>
</dbReference>
<name>A0A8H7Q8N8_9FUNG</name>
<dbReference type="AlphaFoldDB" id="A0A8H7Q8N8"/>
<gene>
    <name evidence="3" type="ORF">INT44_005051</name>
</gene>
<sequence length="456" mass="51775">MPSAVSLRGGKMLQKLINKRMNSDDEDIFFSSSISITSSNRRPGAPPSLLKNARSTPNFSKASMEQTIPMPPRGRSRPNSAESDDITDRYYPSLSHSATSESSSGSSADFNKRPRSVEEVVQWMDDRVLQYPPMRPSTSESVSRDIRVTPKRWNTVTYRARFDDPYALKDSLQEQDRLIAQHYLLRTAFKGDFSAPIRQVLEKGVVVLDVGCGPDDGTKQQHFFSLSLSWIHFVCHAGTWTMEMSTLFPRSTFIGIDIHENYPKQVKPKNCHFRKCNAVGDQLPFPDNSIGFVFQRDLNWGLQASDWTRLIKEYHRVLKPGGWIELVEPDIETQQSSVKERALYDKIIHVLSCRSQDPFVSRRLSSILATSGFRRVESRFQSLPLGWSGDIGDAYAHCYQQQLQALKGLIGSSTVGDAIPSILAEWKEFHAYINWHSAVAQKPWTTRREDATYAFL</sequence>
<feature type="compositionally biased region" description="Polar residues" evidence="1">
    <location>
        <begin position="53"/>
        <end position="66"/>
    </location>
</feature>
<proteinExistence type="predicted"/>
<keyword evidence="4" id="KW-1185">Reference proteome</keyword>